<organism evidence="13 14">
    <name type="scientific">Rhizopus stolonifer</name>
    <name type="common">Rhizopus nigricans</name>
    <dbReference type="NCBI Taxonomy" id="4846"/>
    <lineage>
        <taxon>Eukaryota</taxon>
        <taxon>Fungi</taxon>
        <taxon>Fungi incertae sedis</taxon>
        <taxon>Mucoromycota</taxon>
        <taxon>Mucoromycotina</taxon>
        <taxon>Mucoromycetes</taxon>
        <taxon>Mucorales</taxon>
        <taxon>Mucorineae</taxon>
        <taxon>Rhizopodaceae</taxon>
        <taxon>Rhizopus</taxon>
    </lineage>
</organism>
<dbReference type="CDD" id="cd13994">
    <property type="entry name" value="STKc_HAL4_like"/>
    <property type="match status" value="1"/>
</dbReference>
<feature type="region of interest" description="Disordered" evidence="11">
    <location>
        <begin position="216"/>
        <end position="237"/>
    </location>
</feature>
<name>A0A367KX21_RHIST</name>
<dbReference type="PANTHER" id="PTHR24343">
    <property type="entry name" value="SERINE/THREONINE KINASE"/>
    <property type="match status" value="1"/>
</dbReference>
<comment type="catalytic activity">
    <reaction evidence="8">
        <text>L-seryl-[protein] + ATP = O-phospho-L-seryl-[protein] + ADP + H(+)</text>
        <dbReference type="Rhea" id="RHEA:17989"/>
        <dbReference type="Rhea" id="RHEA-COMP:9863"/>
        <dbReference type="Rhea" id="RHEA-COMP:11604"/>
        <dbReference type="ChEBI" id="CHEBI:15378"/>
        <dbReference type="ChEBI" id="CHEBI:29999"/>
        <dbReference type="ChEBI" id="CHEBI:30616"/>
        <dbReference type="ChEBI" id="CHEBI:83421"/>
        <dbReference type="ChEBI" id="CHEBI:456216"/>
        <dbReference type="EC" id="2.7.11.1"/>
    </reaction>
</comment>
<evidence type="ECO:0000259" key="12">
    <source>
        <dbReference type="PROSITE" id="PS50011"/>
    </source>
</evidence>
<keyword evidence="5 13" id="KW-0418">Kinase</keyword>
<evidence type="ECO:0000256" key="1">
    <source>
        <dbReference type="ARBA" id="ARBA00012513"/>
    </source>
</evidence>
<feature type="coiled-coil region" evidence="10">
    <location>
        <begin position="162"/>
        <end position="189"/>
    </location>
</feature>
<evidence type="ECO:0000256" key="10">
    <source>
        <dbReference type="SAM" id="Coils"/>
    </source>
</evidence>
<dbReference type="PANTHER" id="PTHR24343:SF558">
    <property type="entry name" value="PROTEIN KINASE DOMAIN-CONTAINING PROTEIN"/>
    <property type="match status" value="1"/>
</dbReference>
<dbReference type="STRING" id="4846.A0A367KX21"/>
<keyword evidence="3" id="KW-0808">Transferase</keyword>
<dbReference type="OrthoDB" id="6513151at2759"/>
<comment type="caution">
    <text evidence="13">The sequence shown here is derived from an EMBL/GenBank/DDBJ whole genome shotgun (WGS) entry which is preliminary data.</text>
</comment>
<feature type="binding site" evidence="9">
    <location>
        <position position="483"/>
    </location>
    <ligand>
        <name>ATP</name>
        <dbReference type="ChEBI" id="CHEBI:30616"/>
    </ligand>
</feature>
<keyword evidence="6 9" id="KW-0067">ATP-binding</keyword>
<feature type="domain" description="Protein kinase" evidence="12">
    <location>
        <begin position="452"/>
        <end position="778"/>
    </location>
</feature>
<dbReference type="InterPro" id="IPR017441">
    <property type="entry name" value="Protein_kinase_ATP_BS"/>
</dbReference>
<dbReference type="SUPFAM" id="SSF56112">
    <property type="entry name" value="Protein kinase-like (PK-like)"/>
    <property type="match status" value="1"/>
</dbReference>
<evidence type="ECO:0000256" key="8">
    <source>
        <dbReference type="ARBA" id="ARBA00048679"/>
    </source>
</evidence>
<keyword evidence="10" id="KW-0175">Coiled coil</keyword>
<accession>A0A367KX21</accession>
<dbReference type="InterPro" id="IPR008271">
    <property type="entry name" value="Ser/Thr_kinase_AS"/>
</dbReference>
<evidence type="ECO:0000256" key="9">
    <source>
        <dbReference type="PROSITE-ProRule" id="PRU10141"/>
    </source>
</evidence>
<evidence type="ECO:0000256" key="5">
    <source>
        <dbReference type="ARBA" id="ARBA00022777"/>
    </source>
</evidence>
<evidence type="ECO:0000313" key="13">
    <source>
        <dbReference type="EMBL" id="RCI06735.1"/>
    </source>
</evidence>
<sequence length="787" mass="88170">MIYNSFNFEESADMFKQQRQSMSSNENGDLFDFMNHTATFNNGPFSVPQLTPDGQQENIFTNSSVLSGHNPEYDMSPLQINSHNTAYTPLQHPLQSSTLDDFADEEEFLTPLVSPAMAPTYDMHSNNNSFQYNNNNSDNIFSPLTSPALHPSSSAVTDQHTLQQKLALIERQQQQLRSMQSQMNNNSNNVTHLNLSPATSPLFTYTNDNRKKMGLQSKMSAAQSPQTKIGLSKRVSESSPLALRPVNNSIAPATPSLLMKLGAGNSNSTPPTTSSSLSSAVDNMPTLPAAILEEDKGKPMPNKRRRISQPKFSHSPGLPPERSSPAGLRPLASPRTLKPLISPSLKPNGHRLSTIEEETARALLTSKSNYENQKEGNGKTLGIDFTTSIQLAQNRIINGLIGMANKSLKLPTSWSSNEKKAASLEEIKKERTALDNSLRRAPDDRSLLKKWGACQETIGKGTSGVVRVAHKVDERGEQLYAVKELRKRHGESSKEYIKRLTSEYCMASTIQHMNVIRTYDLLPLTDTSPVFCQVMEYSGGGDLFDILVESPDGLEVAETNCFFKQLMQGVDYLHDIGIAHRDLKPENLLLTTSGCLKISDFGSAVCFKGTCIESDGEEEDDEDKVHLVRGLVGSEPYIAPEEFTQKSYDARLVDVWSCGIIYLTLRKANHPWQVAKTGDESFDKYLKFRQLLDEERENTRREISMRKNMTEEEKQEERQKRETNVLKAKETIRRKAKEAKFDTLEGIDIQAKKIIYRMLDPQPNKRITTAEALNTEWFKNLQCCQPS</sequence>
<feature type="compositionally biased region" description="Low complexity" evidence="11">
    <location>
        <begin position="265"/>
        <end position="279"/>
    </location>
</feature>
<dbReference type="InterPro" id="IPR000719">
    <property type="entry name" value="Prot_kinase_dom"/>
</dbReference>
<proteinExistence type="predicted"/>
<gene>
    <name evidence="13" type="primary">SAT4_17</name>
    <name evidence="13" type="ORF">CU098_013634</name>
</gene>
<dbReference type="Pfam" id="PF00069">
    <property type="entry name" value="Pkinase"/>
    <property type="match status" value="1"/>
</dbReference>
<feature type="coiled-coil region" evidence="10">
    <location>
        <begin position="700"/>
        <end position="729"/>
    </location>
</feature>
<dbReference type="EMBL" id="PJQM01000097">
    <property type="protein sequence ID" value="RCI06735.1"/>
    <property type="molecule type" value="Genomic_DNA"/>
</dbReference>
<evidence type="ECO:0000256" key="2">
    <source>
        <dbReference type="ARBA" id="ARBA00022527"/>
    </source>
</evidence>
<evidence type="ECO:0000256" key="3">
    <source>
        <dbReference type="ARBA" id="ARBA00022679"/>
    </source>
</evidence>
<dbReference type="GO" id="GO:0005524">
    <property type="term" value="F:ATP binding"/>
    <property type="evidence" value="ECO:0007669"/>
    <property type="project" value="UniProtKB-UniRule"/>
</dbReference>
<keyword evidence="14" id="KW-1185">Reference proteome</keyword>
<dbReference type="GO" id="GO:0030003">
    <property type="term" value="P:intracellular monoatomic cation homeostasis"/>
    <property type="evidence" value="ECO:0007669"/>
    <property type="project" value="TreeGrafter"/>
</dbReference>
<dbReference type="SMART" id="SM00220">
    <property type="entry name" value="S_TKc"/>
    <property type="match status" value="1"/>
</dbReference>
<dbReference type="PROSITE" id="PS00107">
    <property type="entry name" value="PROTEIN_KINASE_ATP"/>
    <property type="match status" value="1"/>
</dbReference>
<dbReference type="PROSITE" id="PS00108">
    <property type="entry name" value="PROTEIN_KINASE_ST"/>
    <property type="match status" value="1"/>
</dbReference>
<keyword evidence="2" id="KW-0723">Serine/threonine-protein kinase</keyword>
<evidence type="ECO:0000313" key="14">
    <source>
        <dbReference type="Proteomes" id="UP000253551"/>
    </source>
</evidence>
<evidence type="ECO:0000256" key="6">
    <source>
        <dbReference type="ARBA" id="ARBA00022840"/>
    </source>
</evidence>
<comment type="catalytic activity">
    <reaction evidence="7">
        <text>L-threonyl-[protein] + ATP = O-phospho-L-threonyl-[protein] + ADP + H(+)</text>
        <dbReference type="Rhea" id="RHEA:46608"/>
        <dbReference type="Rhea" id="RHEA-COMP:11060"/>
        <dbReference type="Rhea" id="RHEA-COMP:11605"/>
        <dbReference type="ChEBI" id="CHEBI:15378"/>
        <dbReference type="ChEBI" id="CHEBI:30013"/>
        <dbReference type="ChEBI" id="CHEBI:30616"/>
        <dbReference type="ChEBI" id="CHEBI:61977"/>
        <dbReference type="ChEBI" id="CHEBI:456216"/>
        <dbReference type="EC" id="2.7.11.1"/>
    </reaction>
</comment>
<feature type="compositionally biased region" description="Polar residues" evidence="11">
    <location>
        <begin position="217"/>
        <end position="229"/>
    </location>
</feature>
<dbReference type="InterPro" id="IPR011009">
    <property type="entry name" value="Kinase-like_dom_sf"/>
</dbReference>
<dbReference type="GO" id="GO:0005829">
    <property type="term" value="C:cytosol"/>
    <property type="evidence" value="ECO:0007669"/>
    <property type="project" value="TreeGrafter"/>
</dbReference>
<dbReference type="PROSITE" id="PS50011">
    <property type="entry name" value="PROTEIN_KINASE_DOM"/>
    <property type="match status" value="1"/>
</dbReference>
<keyword evidence="4 9" id="KW-0547">Nucleotide-binding</keyword>
<evidence type="ECO:0000256" key="4">
    <source>
        <dbReference type="ARBA" id="ARBA00022741"/>
    </source>
</evidence>
<evidence type="ECO:0000256" key="7">
    <source>
        <dbReference type="ARBA" id="ARBA00047899"/>
    </source>
</evidence>
<evidence type="ECO:0000256" key="11">
    <source>
        <dbReference type="SAM" id="MobiDB-lite"/>
    </source>
</evidence>
<dbReference type="Proteomes" id="UP000253551">
    <property type="component" value="Unassembled WGS sequence"/>
</dbReference>
<dbReference type="AlphaFoldDB" id="A0A367KX21"/>
<dbReference type="EC" id="2.7.11.1" evidence="1"/>
<protein>
    <recommendedName>
        <fullName evidence="1">non-specific serine/threonine protein kinase</fullName>
        <ecNumber evidence="1">2.7.11.1</ecNumber>
    </recommendedName>
</protein>
<dbReference type="GO" id="GO:0004674">
    <property type="term" value="F:protein serine/threonine kinase activity"/>
    <property type="evidence" value="ECO:0007669"/>
    <property type="project" value="UniProtKB-KW"/>
</dbReference>
<feature type="region of interest" description="Disordered" evidence="11">
    <location>
        <begin position="261"/>
        <end position="350"/>
    </location>
</feature>
<reference evidence="13 14" key="1">
    <citation type="journal article" date="2018" name="G3 (Bethesda)">
        <title>Phylogenetic and Phylogenomic Definition of Rhizopus Species.</title>
        <authorList>
            <person name="Gryganskyi A.P."/>
            <person name="Golan J."/>
            <person name="Dolatabadi S."/>
            <person name="Mondo S."/>
            <person name="Robb S."/>
            <person name="Idnurm A."/>
            <person name="Muszewska A."/>
            <person name="Steczkiewicz K."/>
            <person name="Masonjones S."/>
            <person name="Liao H.L."/>
            <person name="Gajdeczka M.T."/>
            <person name="Anike F."/>
            <person name="Vuek A."/>
            <person name="Anishchenko I.M."/>
            <person name="Voigt K."/>
            <person name="de Hoog G.S."/>
            <person name="Smith M.E."/>
            <person name="Heitman J."/>
            <person name="Vilgalys R."/>
            <person name="Stajich J.E."/>
        </authorList>
    </citation>
    <scope>NUCLEOTIDE SEQUENCE [LARGE SCALE GENOMIC DNA]</scope>
    <source>
        <strain evidence="13 14">LSU 92-RS-03</strain>
    </source>
</reference>
<dbReference type="Gene3D" id="1.10.510.10">
    <property type="entry name" value="Transferase(Phosphotransferase) domain 1"/>
    <property type="match status" value="1"/>
</dbReference>
<dbReference type="Gene3D" id="3.30.200.20">
    <property type="entry name" value="Phosphorylase Kinase, domain 1"/>
    <property type="match status" value="1"/>
</dbReference>